<dbReference type="PANTHER" id="PTHR24148">
    <property type="entry name" value="ANKYRIN REPEAT DOMAIN-CONTAINING PROTEIN 39 HOMOLOG-RELATED"/>
    <property type="match status" value="1"/>
</dbReference>
<organism evidence="2 3">
    <name type="scientific">Colletotrichum plurivorum</name>
    <dbReference type="NCBI Taxonomy" id="2175906"/>
    <lineage>
        <taxon>Eukaryota</taxon>
        <taxon>Fungi</taxon>
        <taxon>Dikarya</taxon>
        <taxon>Ascomycota</taxon>
        <taxon>Pezizomycotina</taxon>
        <taxon>Sordariomycetes</taxon>
        <taxon>Hypocreomycetidae</taxon>
        <taxon>Glomerellales</taxon>
        <taxon>Glomerellaceae</taxon>
        <taxon>Colletotrichum</taxon>
        <taxon>Colletotrichum orchidearum species complex</taxon>
    </lineage>
</organism>
<dbReference type="InterPro" id="IPR052895">
    <property type="entry name" value="HetReg/Transcr_Mod"/>
</dbReference>
<sequence length="293" mass="33663">MSTMRDYEYVPLSEPAKWIRLLKLLPISDDDSRTLRAELITCRRDEAPAYFPVSYTWGHQDASSTLFIRDQGDANCDCYGSSSVIELSLGQVLQPTPTTNTCSGFTSRPTHLDPPTLDTGCKHTTWREFPIRPNLEALLKRFSRLSEPKVSWVDAICIDQGNNHEKGHQVRNMDKIYKGRDLLIWLGEPTANSDLSIDLIEAFADGWGPDVLNSPEKLRALRNFFDTSFRHAPSWKPFVNLIRRPWFTRRWIVQEFVLSNHKHAFIGDREFCFRPVIGLCLHFKLFPGLAHGE</sequence>
<dbReference type="AlphaFoldDB" id="A0A8H6JWR6"/>
<name>A0A8H6JWR6_9PEZI</name>
<feature type="domain" description="Heterokaryon incompatibility" evidence="1">
    <location>
        <begin position="100"/>
        <end position="255"/>
    </location>
</feature>
<keyword evidence="3" id="KW-1185">Reference proteome</keyword>
<gene>
    <name evidence="2" type="ORF">CPLU01_12725</name>
</gene>
<dbReference type="Pfam" id="PF06985">
    <property type="entry name" value="HET"/>
    <property type="match status" value="1"/>
</dbReference>
<comment type="caution">
    <text evidence="2">The sequence shown here is derived from an EMBL/GenBank/DDBJ whole genome shotgun (WGS) entry which is preliminary data.</text>
</comment>
<proteinExistence type="predicted"/>
<evidence type="ECO:0000259" key="1">
    <source>
        <dbReference type="Pfam" id="PF06985"/>
    </source>
</evidence>
<accession>A0A8H6JWR6</accession>
<evidence type="ECO:0000313" key="3">
    <source>
        <dbReference type="Proteomes" id="UP000654918"/>
    </source>
</evidence>
<dbReference type="InterPro" id="IPR010730">
    <property type="entry name" value="HET"/>
</dbReference>
<evidence type="ECO:0000313" key="2">
    <source>
        <dbReference type="EMBL" id="KAF6820582.1"/>
    </source>
</evidence>
<protein>
    <submittedName>
        <fullName evidence="2">Ankyrin and het domain protein</fullName>
    </submittedName>
</protein>
<reference evidence="2" key="1">
    <citation type="journal article" date="2020" name="Phytopathology">
        <title>Genome Sequence Resources of Colletotrichum truncatum, C. plurivorum, C. musicola, and C. sojae: Four Species Pathogenic to Soybean (Glycine max).</title>
        <authorList>
            <person name="Rogerio F."/>
            <person name="Boufleur T.R."/>
            <person name="Ciampi-Guillardi M."/>
            <person name="Sukno S.A."/>
            <person name="Thon M.R."/>
            <person name="Massola Junior N.S."/>
            <person name="Baroncelli R."/>
        </authorList>
    </citation>
    <scope>NUCLEOTIDE SEQUENCE</scope>
    <source>
        <strain evidence="2">LFN00145</strain>
    </source>
</reference>
<dbReference type="PANTHER" id="PTHR24148:SF64">
    <property type="entry name" value="HETEROKARYON INCOMPATIBILITY DOMAIN-CONTAINING PROTEIN"/>
    <property type="match status" value="1"/>
</dbReference>
<dbReference type="EMBL" id="WIGO01000270">
    <property type="protein sequence ID" value="KAF6820582.1"/>
    <property type="molecule type" value="Genomic_DNA"/>
</dbReference>
<dbReference type="Proteomes" id="UP000654918">
    <property type="component" value="Unassembled WGS sequence"/>
</dbReference>